<dbReference type="Proteomes" id="UP001310594">
    <property type="component" value="Unassembled WGS sequence"/>
</dbReference>
<evidence type="ECO:0000313" key="3">
    <source>
        <dbReference type="EMBL" id="KAK5693625.1"/>
    </source>
</evidence>
<proteinExistence type="predicted"/>
<feature type="region of interest" description="Disordered" evidence="1">
    <location>
        <begin position="159"/>
        <end position="251"/>
    </location>
</feature>
<accession>A0AAN7VMM9</accession>
<feature type="transmembrane region" description="Helical" evidence="2">
    <location>
        <begin position="54"/>
        <end position="78"/>
    </location>
</feature>
<gene>
    <name evidence="3" type="ORF">LTR97_010194</name>
</gene>
<keyword evidence="2" id="KW-1133">Transmembrane helix</keyword>
<evidence type="ECO:0000256" key="1">
    <source>
        <dbReference type="SAM" id="MobiDB-lite"/>
    </source>
</evidence>
<feature type="transmembrane region" description="Helical" evidence="2">
    <location>
        <begin position="85"/>
        <end position="104"/>
    </location>
</feature>
<sequence length="251" mass="27676">MATNNKNMWLKKVLIPFWVFEMIWLLATIVFGALGLYVLQDYEDKMNLKAALDIAAIIVLAMGSISLLFDIIIIILFARSKLSPVTYLVLSCIKSIFWIFVFAIDIADAVRGAATGLAFLFSTVLFATSVGQVIYGAVIMHRKRKGVYMRGNYAGVETGYRGASRKDSPPRSSYAGQRPSDLAPNPFKDPSREPSPAASARMPLVSEPAGPSHPAFRKSGEAESYYNNEPAHNSFEMQHSAHNPATSYRDS</sequence>
<comment type="caution">
    <text evidence="3">The sequence shown here is derived from an EMBL/GenBank/DDBJ whole genome shotgun (WGS) entry which is preliminary data.</text>
</comment>
<dbReference type="EMBL" id="JAVRQU010000017">
    <property type="protein sequence ID" value="KAK5693625.1"/>
    <property type="molecule type" value="Genomic_DNA"/>
</dbReference>
<name>A0AAN7VMM9_9PEZI</name>
<dbReference type="AlphaFoldDB" id="A0AAN7VMM9"/>
<feature type="compositionally biased region" description="Polar residues" evidence="1">
    <location>
        <begin position="225"/>
        <end position="251"/>
    </location>
</feature>
<keyword evidence="2" id="KW-0472">Membrane</keyword>
<feature type="transmembrane region" description="Helical" evidence="2">
    <location>
        <begin position="116"/>
        <end position="140"/>
    </location>
</feature>
<evidence type="ECO:0000313" key="4">
    <source>
        <dbReference type="Proteomes" id="UP001310594"/>
    </source>
</evidence>
<keyword evidence="2" id="KW-0812">Transmembrane</keyword>
<feature type="transmembrane region" description="Helical" evidence="2">
    <location>
        <begin position="12"/>
        <end position="34"/>
    </location>
</feature>
<evidence type="ECO:0000256" key="2">
    <source>
        <dbReference type="SAM" id="Phobius"/>
    </source>
</evidence>
<reference evidence="3" key="1">
    <citation type="submission" date="2023-08" db="EMBL/GenBank/DDBJ databases">
        <title>Black Yeasts Isolated from many extreme environments.</title>
        <authorList>
            <person name="Coleine C."/>
            <person name="Stajich J.E."/>
            <person name="Selbmann L."/>
        </authorList>
    </citation>
    <scope>NUCLEOTIDE SEQUENCE</scope>
    <source>
        <strain evidence="3">CCFEE 5810</strain>
    </source>
</reference>
<protein>
    <submittedName>
        <fullName evidence="3">Uncharacterized protein</fullName>
    </submittedName>
</protein>
<organism evidence="3 4">
    <name type="scientific">Elasticomyces elasticus</name>
    <dbReference type="NCBI Taxonomy" id="574655"/>
    <lineage>
        <taxon>Eukaryota</taxon>
        <taxon>Fungi</taxon>
        <taxon>Dikarya</taxon>
        <taxon>Ascomycota</taxon>
        <taxon>Pezizomycotina</taxon>
        <taxon>Dothideomycetes</taxon>
        <taxon>Dothideomycetidae</taxon>
        <taxon>Mycosphaerellales</taxon>
        <taxon>Teratosphaeriaceae</taxon>
        <taxon>Elasticomyces</taxon>
    </lineage>
</organism>